<dbReference type="Pfam" id="PF02535">
    <property type="entry name" value="Zip"/>
    <property type="match status" value="1"/>
</dbReference>
<comment type="subcellular location">
    <subcellularLocation>
        <location evidence="1">Membrane</location>
        <topology evidence="1">Multi-pass membrane protein</topology>
    </subcellularLocation>
</comment>
<dbReference type="InterPro" id="IPR003689">
    <property type="entry name" value="ZIP"/>
</dbReference>
<feature type="region of interest" description="Disordered" evidence="5">
    <location>
        <begin position="119"/>
        <end position="152"/>
    </location>
</feature>
<dbReference type="OMA" id="VFSPARH"/>
<evidence type="ECO:0000313" key="9">
    <source>
        <dbReference type="Proteomes" id="UP000008141"/>
    </source>
</evidence>
<organism evidence="9">
    <name type="scientific">Chlorella variabilis</name>
    <name type="common">Green alga</name>
    <dbReference type="NCBI Taxonomy" id="554065"/>
    <lineage>
        <taxon>Eukaryota</taxon>
        <taxon>Viridiplantae</taxon>
        <taxon>Chlorophyta</taxon>
        <taxon>core chlorophytes</taxon>
        <taxon>Trebouxiophyceae</taxon>
        <taxon>Chlorellales</taxon>
        <taxon>Chlorellaceae</taxon>
        <taxon>Chlorella clade</taxon>
        <taxon>Chlorella</taxon>
    </lineage>
</organism>
<evidence type="ECO:0000256" key="5">
    <source>
        <dbReference type="SAM" id="MobiDB-lite"/>
    </source>
</evidence>
<keyword evidence="3 6" id="KW-1133">Transmembrane helix</keyword>
<dbReference type="GO" id="GO:0005385">
    <property type="term" value="F:zinc ion transmembrane transporter activity"/>
    <property type="evidence" value="ECO:0007669"/>
    <property type="project" value="TreeGrafter"/>
</dbReference>
<dbReference type="RefSeq" id="XP_005846850.1">
    <property type="nucleotide sequence ID" value="XM_005846788.1"/>
</dbReference>
<evidence type="ECO:0000256" key="2">
    <source>
        <dbReference type="ARBA" id="ARBA00022692"/>
    </source>
</evidence>
<evidence type="ECO:0000256" key="4">
    <source>
        <dbReference type="ARBA" id="ARBA00023136"/>
    </source>
</evidence>
<keyword evidence="7" id="KW-0732">Signal</keyword>
<feature type="transmembrane region" description="Helical" evidence="6">
    <location>
        <begin position="268"/>
        <end position="288"/>
    </location>
</feature>
<dbReference type="KEGG" id="cvr:CHLNCDRAFT_58029"/>
<evidence type="ECO:0000256" key="6">
    <source>
        <dbReference type="SAM" id="Phobius"/>
    </source>
</evidence>
<dbReference type="OrthoDB" id="448280at2759"/>
<dbReference type="STRING" id="554065.E1ZGF4"/>
<feature type="region of interest" description="Disordered" evidence="5">
    <location>
        <begin position="58"/>
        <end position="105"/>
    </location>
</feature>
<dbReference type="PANTHER" id="PTHR11040:SF44">
    <property type="entry name" value="PROTEIN ZNTC-RELATED"/>
    <property type="match status" value="1"/>
</dbReference>
<evidence type="ECO:0000256" key="7">
    <source>
        <dbReference type="SAM" id="SignalP"/>
    </source>
</evidence>
<name>E1ZGF4_CHLVA</name>
<keyword evidence="4 6" id="KW-0472">Membrane</keyword>
<feature type="compositionally biased region" description="Acidic residues" evidence="5">
    <location>
        <begin position="95"/>
        <end position="105"/>
    </location>
</feature>
<dbReference type="EMBL" id="GL433846">
    <property type="protein sequence ID" value="EFN54748.1"/>
    <property type="molecule type" value="Genomic_DNA"/>
</dbReference>
<dbReference type="FunCoup" id="E1ZGF4">
    <property type="interactions" value="1467"/>
</dbReference>
<gene>
    <name evidence="8" type="ORF">CHLNCDRAFT_58029</name>
</gene>
<dbReference type="Proteomes" id="UP000008141">
    <property type="component" value="Unassembled WGS sequence"/>
</dbReference>
<feature type="transmembrane region" description="Helical" evidence="6">
    <location>
        <begin position="390"/>
        <end position="412"/>
    </location>
</feature>
<feature type="compositionally biased region" description="Low complexity" evidence="5">
    <location>
        <begin position="58"/>
        <end position="67"/>
    </location>
</feature>
<dbReference type="PANTHER" id="PTHR11040">
    <property type="entry name" value="ZINC/IRON TRANSPORTER"/>
    <property type="match status" value="1"/>
</dbReference>
<dbReference type="GO" id="GO:0005886">
    <property type="term" value="C:plasma membrane"/>
    <property type="evidence" value="ECO:0007669"/>
    <property type="project" value="TreeGrafter"/>
</dbReference>
<accession>E1ZGF4</accession>
<keyword evidence="9" id="KW-1185">Reference proteome</keyword>
<sequence>MASRHTWGVLLLAGLLLCTHALVPASAQETPAAAATPAEEHDHEHDHATEVAAAGGAVQGAAANQAADADHAAEGAEGEHAHEEEAAAEEHAHEEGEELAEEEADLAAAADADLLEEEHADHPEGEHADHAEDAAGDAHAHDEDAAHDHSGHAHGVSIMEFAAVAAELGSVDAAKEDVCSMEASEDYNLGLHIGSVFILLGVSAGGALLPVVLHISSKSGSVMAVIKMGTFFGFGTILSTAFIHMLLPAAQNLSSPCLPESWNDAYEAWAYLFVTISIVFMQLIDFLIEGAYQKYIERRGGQPHVEACHEQAHDHDKHTHHAAVVGALVSMHSSKAQLHGNMPSASEPPSDVEAGQTESSELGEDGDTCAVHGKGCNTLIKHKHDPSQIVGIYLLEAGIIFHSVLIGITLGVTGGSAFNTLLVALSFHQFFEGFAIGSAVVDSGMTALRSMLMGLAYAVTTPIGIAIGIGMRESFNKNSTTTLMVEGIFDSISTGILIYVVLVELINPLMTQSAWLRSRRWWVQAMGFVSFWGGVTVMAVIGKWV</sequence>
<dbReference type="AlphaFoldDB" id="E1ZGF4"/>
<feature type="transmembrane region" description="Helical" evidence="6">
    <location>
        <begin position="189"/>
        <end position="213"/>
    </location>
</feature>
<feature type="signal peptide" evidence="7">
    <location>
        <begin position="1"/>
        <end position="21"/>
    </location>
</feature>
<reference evidence="8 9" key="1">
    <citation type="journal article" date="2010" name="Plant Cell">
        <title>The Chlorella variabilis NC64A genome reveals adaptation to photosymbiosis, coevolution with viruses, and cryptic sex.</title>
        <authorList>
            <person name="Blanc G."/>
            <person name="Duncan G."/>
            <person name="Agarkova I."/>
            <person name="Borodovsky M."/>
            <person name="Gurnon J."/>
            <person name="Kuo A."/>
            <person name="Lindquist E."/>
            <person name="Lucas S."/>
            <person name="Pangilinan J."/>
            <person name="Polle J."/>
            <person name="Salamov A."/>
            <person name="Terry A."/>
            <person name="Yamada T."/>
            <person name="Dunigan D.D."/>
            <person name="Grigoriev I.V."/>
            <person name="Claverie J.M."/>
            <person name="Van Etten J.L."/>
        </authorList>
    </citation>
    <scope>NUCLEOTIDE SEQUENCE [LARGE SCALE GENOMIC DNA]</scope>
    <source>
        <strain evidence="8 9">NC64A</strain>
    </source>
</reference>
<feature type="compositionally biased region" description="Basic and acidic residues" evidence="5">
    <location>
        <begin position="68"/>
        <end position="94"/>
    </location>
</feature>
<feature type="transmembrane region" description="Helical" evidence="6">
    <location>
        <begin position="418"/>
        <end position="440"/>
    </location>
</feature>
<feature type="region of interest" description="Disordered" evidence="5">
    <location>
        <begin position="338"/>
        <end position="366"/>
    </location>
</feature>
<protein>
    <submittedName>
        <fullName evidence="8">Uncharacterized protein</fullName>
    </submittedName>
</protein>
<dbReference type="eggNOG" id="KOG1558">
    <property type="taxonomic scope" value="Eukaryota"/>
</dbReference>
<feature type="compositionally biased region" description="Basic and acidic residues" evidence="5">
    <location>
        <begin position="119"/>
        <end position="151"/>
    </location>
</feature>
<feature type="transmembrane region" description="Helical" evidence="6">
    <location>
        <begin position="452"/>
        <end position="471"/>
    </location>
</feature>
<feature type="transmembrane region" description="Helical" evidence="6">
    <location>
        <begin position="225"/>
        <end position="248"/>
    </location>
</feature>
<feature type="transmembrane region" description="Helical" evidence="6">
    <location>
        <begin position="491"/>
        <end position="509"/>
    </location>
</feature>
<evidence type="ECO:0000256" key="3">
    <source>
        <dbReference type="ARBA" id="ARBA00022989"/>
    </source>
</evidence>
<keyword evidence="2 6" id="KW-0812">Transmembrane</keyword>
<evidence type="ECO:0000313" key="8">
    <source>
        <dbReference type="EMBL" id="EFN54748.1"/>
    </source>
</evidence>
<feature type="chain" id="PRO_5003156284" evidence="7">
    <location>
        <begin position="22"/>
        <end position="545"/>
    </location>
</feature>
<dbReference type="InParanoid" id="E1ZGF4"/>
<dbReference type="GeneID" id="17354492"/>
<proteinExistence type="predicted"/>
<evidence type="ECO:0000256" key="1">
    <source>
        <dbReference type="ARBA" id="ARBA00004141"/>
    </source>
</evidence>
<feature type="transmembrane region" description="Helical" evidence="6">
    <location>
        <begin position="521"/>
        <end position="541"/>
    </location>
</feature>